<accession>A0A1C4U9Y1</accession>
<dbReference type="InterPro" id="IPR027417">
    <property type="entry name" value="P-loop_NTPase"/>
</dbReference>
<evidence type="ECO:0008006" key="5">
    <source>
        <dbReference type="Google" id="ProtNLM"/>
    </source>
</evidence>
<dbReference type="InterPro" id="IPR025420">
    <property type="entry name" value="DUF4143"/>
</dbReference>
<dbReference type="SUPFAM" id="SSF52540">
    <property type="entry name" value="P-loop containing nucleoside triphosphate hydrolases"/>
    <property type="match status" value="1"/>
</dbReference>
<dbReference type="PANTHER" id="PTHR43566:SF2">
    <property type="entry name" value="DUF4143 DOMAIN-CONTAINING PROTEIN"/>
    <property type="match status" value="1"/>
</dbReference>
<name>A0A1C4U9Y1_9ACTN</name>
<proteinExistence type="predicted"/>
<dbReference type="AlphaFoldDB" id="A0A1C4U9Y1"/>
<evidence type="ECO:0000259" key="1">
    <source>
        <dbReference type="Pfam" id="PF13173"/>
    </source>
</evidence>
<feature type="domain" description="DUF4143" evidence="2">
    <location>
        <begin position="195"/>
        <end position="373"/>
    </location>
</feature>
<dbReference type="RefSeq" id="WP_088986210.1">
    <property type="nucleotide sequence ID" value="NZ_LT607409.1"/>
</dbReference>
<reference evidence="4" key="1">
    <citation type="submission" date="2016-06" db="EMBL/GenBank/DDBJ databases">
        <authorList>
            <person name="Varghese N."/>
            <person name="Submissions Spin"/>
        </authorList>
    </citation>
    <scope>NUCLEOTIDE SEQUENCE [LARGE SCALE GENOMIC DNA]</scope>
    <source>
        <strain evidence="4">DSM 45160</strain>
    </source>
</reference>
<dbReference type="Pfam" id="PF13173">
    <property type="entry name" value="AAA_14"/>
    <property type="match status" value="1"/>
</dbReference>
<dbReference type="EMBL" id="LT607409">
    <property type="protein sequence ID" value="SCE68515.1"/>
    <property type="molecule type" value="Genomic_DNA"/>
</dbReference>
<dbReference type="Pfam" id="PF13635">
    <property type="entry name" value="DUF4143"/>
    <property type="match status" value="1"/>
</dbReference>
<gene>
    <name evidence="3" type="ORF">GA0070612_0224</name>
</gene>
<evidence type="ECO:0000313" key="4">
    <source>
        <dbReference type="Proteomes" id="UP000198224"/>
    </source>
</evidence>
<dbReference type="Proteomes" id="UP000198224">
    <property type="component" value="Chromosome I"/>
</dbReference>
<protein>
    <recommendedName>
        <fullName evidence="5">AAA+ ATPase domain-containing protein</fullName>
    </recommendedName>
</protein>
<keyword evidence="4" id="KW-1185">Reference proteome</keyword>
<evidence type="ECO:0000313" key="3">
    <source>
        <dbReference type="EMBL" id="SCE68515.1"/>
    </source>
</evidence>
<dbReference type="InterPro" id="IPR041682">
    <property type="entry name" value="AAA_14"/>
</dbReference>
<evidence type="ECO:0000259" key="2">
    <source>
        <dbReference type="Pfam" id="PF13635"/>
    </source>
</evidence>
<dbReference type="PANTHER" id="PTHR43566">
    <property type="entry name" value="CONSERVED PROTEIN"/>
    <property type="match status" value="1"/>
</dbReference>
<sequence>MLPYQLRAVDQELDELLGGLPAISLEGPKGVGKTATAQRRAATVFAMDDATQRELLTADPQRLDRAPAPVLIDEWQREPAVWDFVRRSVDRNPAPARFLLTGSATPTSAPTHSGAGRIVQLRMRPMSIAERALAEPTVSLRKLLTGQRLAVSGSAALSLVDYAEEIVRSGFPAIRQLPPRARRAQLDGYLNRIVERDFPEQGHLVRRPDTLRGWLAAYAAATATTSSYNAILDAATPGETNKPAKTTTTVYRDVLSQLWLLDPVPGWLPSRSAFSRLGAAPKHHLADPALAARLLGVDVPALLDDSAPDTPVRRPGPLLGALFESLVTLSVRVYAQAAEATVHHLRTWDSRHEVDLIIQRADQRIVALEVKLSPSVSDDDVRHLTWLRGQLGDDLLDAAVITTGSEAYRRADGIAVIPLCLLEP</sequence>
<organism evidence="3 4">
    <name type="scientific">Micromonospora chokoriensis</name>
    <dbReference type="NCBI Taxonomy" id="356851"/>
    <lineage>
        <taxon>Bacteria</taxon>
        <taxon>Bacillati</taxon>
        <taxon>Actinomycetota</taxon>
        <taxon>Actinomycetes</taxon>
        <taxon>Micromonosporales</taxon>
        <taxon>Micromonosporaceae</taxon>
        <taxon>Micromonospora</taxon>
    </lineage>
</organism>
<feature type="domain" description="AAA" evidence="1">
    <location>
        <begin position="22"/>
        <end position="130"/>
    </location>
</feature>